<dbReference type="AlphaFoldDB" id="A0A248TMK9"/>
<feature type="binding site" evidence="1">
    <location>
        <position position="147"/>
    </location>
    <ligand>
        <name>Mn(2+)</name>
        <dbReference type="ChEBI" id="CHEBI:29035"/>
        <label>2</label>
    </ligand>
</feature>
<accession>A0A248TMK9</accession>
<dbReference type="RefSeq" id="WP_095373042.1">
    <property type="nucleotide sequence ID" value="NZ_CP022983.1"/>
</dbReference>
<feature type="binding site" evidence="1">
    <location>
        <position position="181"/>
    </location>
    <ligand>
        <name>Mn(2+)</name>
        <dbReference type="ChEBI" id="CHEBI:29035"/>
        <label>2</label>
    </ligand>
</feature>
<gene>
    <name evidence="3" type="ORF">CKF48_20455</name>
</gene>
<dbReference type="Pfam" id="PF07687">
    <property type="entry name" value="M20_dimer"/>
    <property type="match status" value="1"/>
</dbReference>
<dbReference type="GO" id="GO:0005737">
    <property type="term" value="C:cytoplasm"/>
    <property type="evidence" value="ECO:0007669"/>
    <property type="project" value="TreeGrafter"/>
</dbReference>
<evidence type="ECO:0000259" key="2">
    <source>
        <dbReference type="Pfam" id="PF07687"/>
    </source>
</evidence>
<dbReference type="GO" id="GO:0071713">
    <property type="term" value="F:para-aminobenzoyl-glutamate hydrolase activity"/>
    <property type="evidence" value="ECO:0007669"/>
    <property type="project" value="TreeGrafter"/>
</dbReference>
<comment type="cofactor">
    <cofactor evidence="1">
        <name>Mn(2+)</name>
        <dbReference type="ChEBI" id="CHEBI:29035"/>
    </cofactor>
    <text evidence="1">The Mn(2+) ion enhances activity.</text>
</comment>
<feature type="binding site" evidence="1">
    <location>
        <position position="205"/>
    </location>
    <ligand>
        <name>Mn(2+)</name>
        <dbReference type="ChEBI" id="CHEBI:29035"/>
        <label>2</label>
    </ligand>
</feature>
<dbReference type="PANTHER" id="PTHR30575">
    <property type="entry name" value="PEPTIDASE M20"/>
    <property type="match status" value="1"/>
</dbReference>
<dbReference type="PANTHER" id="PTHR30575:SF3">
    <property type="entry name" value="PEPTIDASE M20 DIMERISATION DOMAIN-CONTAINING PROTEIN"/>
    <property type="match status" value="1"/>
</dbReference>
<dbReference type="GO" id="GO:0046872">
    <property type="term" value="F:metal ion binding"/>
    <property type="evidence" value="ECO:0007669"/>
    <property type="project" value="UniProtKB-KW"/>
</dbReference>
<dbReference type="InterPro" id="IPR017439">
    <property type="entry name" value="Amidohydrolase"/>
</dbReference>
<evidence type="ECO:0000313" key="4">
    <source>
        <dbReference type="Proteomes" id="UP000215137"/>
    </source>
</evidence>
<dbReference type="InterPro" id="IPR036264">
    <property type="entry name" value="Bact_exopeptidase_dim_dom"/>
</dbReference>
<name>A0A248TMK9_9BACI</name>
<dbReference type="GO" id="GO:0016805">
    <property type="term" value="F:dipeptidase activity"/>
    <property type="evidence" value="ECO:0007669"/>
    <property type="project" value="TreeGrafter"/>
</dbReference>
<sequence length="429" mass="47171">MEAFIKDITPYLTKMRRMFHAYPEVAWTEYVTTAKIAEEIEKLDFEVEMGQAILHPHTRMGLPTEDQIEKEEQRAMEAGINKAYLYLMKGAFTGLKAYFDTGRKGKHIVLRFDIDALPINEAEDEAHFPFVHGFHSNRAGYMHACGHDGHTAIGLGVAHFIHENRHQLNGRFTLLFQPGEEGGRGAKPMVDKGLLDDADVFLSGHIGIHSLNIGDIVATTDQFLASTKINVEYFGKSAHAGLEPNEGRNALLAAAASSLHLNGITRHAGGATRINIGTLEAGSGRNIIADYAKMQLETRGASTELNEEYMVLEAMRIIQASAALYDVTTNVEIVGQAPSAECQEEWVDFINEAVKASTNIKNVIPKLPLGASEDAAFMLEKVRNNGGAANYMLFGTPLAAGHHHPCFDYDEEVLPIAVESICRVILGWQ</sequence>
<dbReference type="NCBIfam" id="TIGR01891">
    <property type="entry name" value="amidohydrolases"/>
    <property type="match status" value="1"/>
</dbReference>
<keyword evidence="1" id="KW-0464">Manganese</keyword>
<evidence type="ECO:0000256" key="1">
    <source>
        <dbReference type="PIRSR" id="PIRSR005962-1"/>
    </source>
</evidence>
<proteinExistence type="predicted"/>
<dbReference type="GO" id="GO:0046657">
    <property type="term" value="P:folic acid catabolic process"/>
    <property type="evidence" value="ECO:0007669"/>
    <property type="project" value="TreeGrafter"/>
</dbReference>
<dbReference type="Gene3D" id="3.40.630.10">
    <property type="entry name" value="Zn peptidases"/>
    <property type="match status" value="2"/>
</dbReference>
<evidence type="ECO:0000313" key="3">
    <source>
        <dbReference type="EMBL" id="ASV69478.1"/>
    </source>
</evidence>
<protein>
    <submittedName>
        <fullName evidence="3">Peptidase M20</fullName>
    </submittedName>
</protein>
<feature type="binding site" evidence="1">
    <location>
        <position position="403"/>
    </location>
    <ligand>
        <name>Mn(2+)</name>
        <dbReference type="ChEBI" id="CHEBI:29035"/>
        <label>2</label>
    </ligand>
</feature>
<dbReference type="EMBL" id="CP022983">
    <property type="protein sequence ID" value="ASV69478.1"/>
    <property type="molecule type" value="Genomic_DNA"/>
</dbReference>
<dbReference type="OrthoDB" id="9776731at2"/>
<dbReference type="Pfam" id="PF01546">
    <property type="entry name" value="Peptidase_M20"/>
    <property type="match status" value="1"/>
</dbReference>
<keyword evidence="4" id="KW-1185">Reference proteome</keyword>
<keyword evidence="1" id="KW-0479">Metal-binding</keyword>
<dbReference type="InterPro" id="IPR002933">
    <property type="entry name" value="Peptidase_M20"/>
</dbReference>
<feature type="binding site" evidence="1">
    <location>
        <position position="145"/>
    </location>
    <ligand>
        <name>Mn(2+)</name>
        <dbReference type="ChEBI" id="CHEBI:29035"/>
        <label>2</label>
    </ligand>
</feature>
<dbReference type="PIRSF" id="PIRSF005962">
    <property type="entry name" value="Pept_M20D_amidohydro"/>
    <property type="match status" value="1"/>
</dbReference>
<dbReference type="Proteomes" id="UP000215137">
    <property type="component" value="Chromosome"/>
</dbReference>
<dbReference type="InterPro" id="IPR011650">
    <property type="entry name" value="Peptidase_M20_dimer"/>
</dbReference>
<dbReference type="SUPFAM" id="SSF55031">
    <property type="entry name" value="Bacterial exopeptidase dimerisation domain"/>
    <property type="match status" value="1"/>
</dbReference>
<reference evidence="3 4" key="1">
    <citation type="submission" date="2017-08" db="EMBL/GenBank/DDBJ databases">
        <title>Complete Genome Sequence of Bacillus kochii Oregon-R-modENCODE STRAIN BDGP4, isolated from Drosophila melanogaster gut.</title>
        <authorList>
            <person name="Wan K.H."/>
            <person name="Yu C."/>
            <person name="Park S."/>
            <person name="Hammonds A.S."/>
            <person name="Booth B.W."/>
            <person name="Celniker S.E."/>
        </authorList>
    </citation>
    <scope>NUCLEOTIDE SEQUENCE [LARGE SCALE GENOMIC DNA]</scope>
    <source>
        <strain evidence="3 4">BDGP4</strain>
    </source>
</reference>
<dbReference type="InterPro" id="IPR052030">
    <property type="entry name" value="Peptidase_M20/M20A_hydrolases"/>
</dbReference>
<feature type="domain" description="Peptidase M20 dimerisation" evidence="2">
    <location>
        <begin position="229"/>
        <end position="307"/>
    </location>
</feature>
<organism evidence="3 4">
    <name type="scientific">Cytobacillus kochii</name>
    <dbReference type="NCBI Taxonomy" id="859143"/>
    <lineage>
        <taxon>Bacteria</taxon>
        <taxon>Bacillati</taxon>
        <taxon>Bacillota</taxon>
        <taxon>Bacilli</taxon>
        <taxon>Bacillales</taxon>
        <taxon>Bacillaceae</taxon>
        <taxon>Cytobacillus</taxon>
    </lineage>
</organism>
<dbReference type="SUPFAM" id="SSF53187">
    <property type="entry name" value="Zn-dependent exopeptidases"/>
    <property type="match status" value="1"/>
</dbReference>
<dbReference type="KEGG" id="bko:CKF48_20455"/>